<dbReference type="FunFam" id="3.40.50.720:FF:000173">
    <property type="entry name" value="3-oxoacyl-[acyl-carrier protein] reductase"/>
    <property type="match status" value="1"/>
</dbReference>
<dbReference type="KEGG" id="jeo:JMA_27970"/>
<dbReference type="SUPFAM" id="SSF51735">
    <property type="entry name" value="NAD(P)-binding Rossmann-fold domains"/>
    <property type="match status" value="1"/>
</dbReference>
<name>A0A0B5AVS3_9BACL</name>
<evidence type="ECO:0000256" key="1">
    <source>
        <dbReference type="ARBA" id="ARBA00006484"/>
    </source>
</evidence>
<dbReference type="GO" id="GO:0016491">
    <property type="term" value="F:oxidoreductase activity"/>
    <property type="evidence" value="ECO:0007669"/>
    <property type="project" value="UniProtKB-KW"/>
</dbReference>
<dbReference type="Pfam" id="PF13561">
    <property type="entry name" value="adh_short_C2"/>
    <property type="match status" value="1"/>
</dbReference>
<dbReference type="InterPro" id="IPR036291">
    <property type="entry name" value="NAD(P)-bd_dom_sf"/>
</dbReference>
<comment type="similarity">
    <text evidence="1">Belongs to the short-chain dehydrogenases/reductases (SDR) family.</text>
</comment>
<gene>
    <name evidence="3" type="ORF">JMA_27970</name>
</gene>
<dbReference type="AlphaFoldDB" id="A0A0B5AVS3"/>
<dbReference type="PRINTS" id="PR00081">
    <property type="entry name" value="GDHRDH"/>
</dbReference>
<keyword evidence="2" id="KW-0560">Oxidoreductase</keyword>
<dbReference type="PANTHER" id="PTHR43639">
    <property type="entry name" value="OXIDOREDUCTASE, SHORT-CHAIN DEHYDROGENASE/REDUCTASE FAMILY (AFU_ORTHOLOGUE AFUA_5G02870)"/>
    <property type="match status" value="1"/>
</dbReference>
<dbReference type="OrthoDB" id="9803333at2"/>
<accession>A0A0B5AVS3</accession>
<organism evidence="3 4">
    <name type="scientific">Jeotgalibacillus malaysiensis</name>
    <dbReference type="NCBI Taxonomy" id="1508404"/>
    <lineage>
        <taxon>Bacteria</taxon>
        <taxon>Bacillati</taxon>
        <taxon>Bacillota</taxon>
        <taxon>Bacilli</taxon>
        <taxon>Bacillales</taxon>
        <taxon>Caryophanaceae</taxon>
        <taxon>Jeotgalibacillus</taxon>
    </lineage>
</organism>
<keyword evidence="4" id="KW-1185">Reference proteome</keyword>
<sequence length="249" mass="26899">MTNKVALVTGASRGLGESMAIKLAEAGFKVVINYNSNHEKAESIVQHIRNGGGEAVAISADITNEEAVKKLVADAQEAFGQSVEIIVNNATGPQPELSLEEVTWDDYLDQLHFTAKAPLLLLKEVMPAMKENKWGRVINIGSEVVEIGNPEFSNYVTAKSAVIGMTRSWAKELGKHNITVNTVHPGFIPVERHGEVTEESASGYLRDVPLNRLGTPDEIANMVRFLASEEASFVTGQNINVNGGKTFGV</sequence>
<dbReference type="HOGENOM" id="CLU_010194_1_3_9"/>
<dbReference type="PANTHER" id="PTHR43639:SF1">
    <property type="entry name" value="SHORT-CHAIN DEHYDROGENASE_REDUCTASE FAMILY PROTEIN"/>
    <property type="match status" value="1"/>
</dbReference>
<dbReference type="Gene3D" id="3.40.50.720">
    <property type="entry name" value="NAD(P)-binding Rossmann-like Domain"/>
    <property type="match status" value="1"/>
</dbReference>
<dbReference type="Proteomes" id="UP000031449">
    <property type="component" value="Chromosome"/>
</dbReference>
<dbReference type="InterPro" id="IPR002347">
    <property type="entry name" value="SDR_fam"/>
</dbReference>
<dbReference type="PRINTS" id="PR00080">
    <property type="entry name" value="SDRFAMILY"/>
</dbReference>
<dbReference type="BioCyc" id="JESP1508404:G14D9-12078-MONOMER"/>
<protein>
    <submittedName>
        <fullName evidence="3">3-oxoacyl-ACP reductase</fullName>
    </submittedName>
</protein>
<reference evidence="3 4" key="1">
    <citation type="submission" date="2014-08" db="EMBL/GenBank/DDBJ databases">
        <title>Complete genome of a marine bacteria Jeotgalibacillus malaysiensis.</title>
        <authorList>
            <person name="Yaakop A.S."/>
            <person name="Chan K.-G."/>
            <person name="Goh K.M."/>
        </authorList>
    </citation>
    <scope>NUCLEOTIDE SEQUENCE [LARGE SCALE GENOMIC DNA]</scope>
    <source>
        <strain evidence="3 4">D5</strain>
    </source>
</reference>
<dbReference type="PROSITE" id="PS00061">
    <property type="entry name" value="ADH_SHORT"/>
    <property type="match status" value="1"/>
</dbReference>
<evidence type="ECO:0000313" key="4">
    <source>
        <dbReference type="Proteomes" id="UP000031449"/>
    </source>
</evidence>
<proteinExistence type="inferred from homology"/>
<dbReference type="EMBL" id="CP009416">
    <property type="protein sequence ID" value="AJD92114.1"/>
    <property type="molecule type" value="Genomic_DNA"/>
</dbReference>
<dbReference type="InterPro" id="IPR020904">
    <property type="entry name" value="Sc_DH/Rdtase_CS"/>
</dbReference>
<dbReference type="STRING" id="1508404.JMA_27970"/>
<evidence type="ECO:0000313" key="3">
    <source>
        <dbReference type="EMBL" id="AJD92114.1"/>
    </source>
</evidence>
<evidence type="ECO:0000256" key="2">
    <source>
        <dbReference type="ARBA" id="ARBA00023002"/>
    </source>
</evidence>